<dbReference type="Pfam" id="PF21259">
    <property type="entry name" value="Rgg_C"/>
    <property type="match status" value="1"/>
</dbReference>
<protein>
    <submittedName>
        <fullName evidence="2">Transcriptional activator, Rgg/GadR/MutR family domain protein</fullName>
    </submittedName>
</protein>
<reference evidence="2 3" key="1">
    <citation type="submission" date="2009-01" db="EMBL/GenBank/DDBJ databases">
        <authorList>
            <person name="Qin X."/>
            <person name="Bachman B."/>
            <person name="Battles P."/>
            <person name="Bell A."/>
            <person name="Bess C."/>
            <person name="Bickham C."/>
            <person name="Chaboub L."/>
            <person name="Chen D."/>
            <person name="Coyle M."/>
            <person name="Deiros D.R."/>
            <person name="Dinh H."/>
            <person name="Forbes L."/>
            <person name="Fowler G."/>
            <person name="Francisco L."/>
            <person name="Fu Q."/>
            <person name="Gubbala S."/>
            <person name="Hale W."/>
            <person name="Han Y."/>
            <person name="Hemphill L."/>
            <person name="Highlander S.K."/>
            <person name="Hirani K."/>
            <person name="Hogues M."/>
            <person name="Jackson L."/>
            <person name="Jakkamsetti A."/>
            <person name="Javaid M."/>
            <person name="Jiang H."/>
            <person name="Korchina V."/>
            <person name="Kovar C."/>
            <person name="Lara F."/>
            <person name="Lee S."/>
            <person name="Mata R."/>
            <person name="Mathew T."/>
            <person name="Moen C."/>
            <person name="Morales K."/>
            <person name="Munidasa M."/>
            <person name="Nazareth L."/>
            <person name="Ngo R."/>
            <person name="Nguyen L."/>
            <person name="Okwuonu G."/>
            <person name="Ongeri F."/>
            <person name="Patil S."/>
            <person name="Petrosino J."/>
            <person name="Pham C."/>
            <person name="Pham P."/>
            <person name="Pu L.-L."/>
            <person name="Puazo M."/>
            <person name="Raj R."/>
            <person name="Reid J."/>
            <person name="Rouhana J."/>
            <person name="Saada N."/>
            <person name="Shang Y."/>
            <person name="Simmons D."/>
            <person name="Thornton R."/>
            <person name="Warren J."/>
            <person name="Weissenberger G."/>
            <person name="Zhang J."/>
            <person name="Zhang L."/>
            <person name="Zhou C."/>
            <person name="Zhu D."/>
            <person name="Muzny D."/>
            <person name="Worley K."/>
            <person name="Gibbs R."/>
        </authorList>
    </citation>
    <scope>NUCLEOTIDE SEQUENCE [LARGE SCALE GENOMIC DNA]</scope>
    <source>
        <strain evidence="2 3">DSM 16047</strain>
    </source>
</reference>
<dbReference type="AlphaFoldDB" id="C2EP29"/>
<evidence type="ECO:0000259" key="1">
    <source>
        <dbReference type="Pfam" id="PF21259"/>
    </source>
</evidence>
<comment type="caution">
    <text evidence="2">The sequence shown here is derived from an EMBL/GenBank/DDBJ whole genome shotgun (WGS) entry which is preliminary data.</text>
</comment>
<keyword evidence="3" id="KW-1185">Reference proteome</keyword>
<organism evidence="2 3">
    <name type="scientific">Lactobacillus ultunensis DSM 16047</name>
    <dbReference type="NCBI Taxonomy" id="525365"/>
    <lineage>
        <taxon>Bacteria</taxon>
        <taxon>Bacillati</taxon>
        <taxon>Bacillota</taxon>
        <taxon>Bacilli</taxon>
        <taxon>Lactobacillales</taxon>
        <taxon>Lactobacillaceae</taxon>
        <taxon>Lactobacillus</taxon>
    </lineage>
</organism>
<dbReference type="Proteomes" id="UP000005583">
    <property type="component" value="Unassembled WGS sequence"/>
</dbReference>
<dbReference type="EMBL" id="ACGU01000066">
    <property type="protein sequence ID" value="EEJ71704.1"/>
    <property type="molecule type" value="Genomic_DNA"/>
</dbReference>
<evidence type="ECO:0000313" key="3">
    <source>
        <dbReference type="Proteomes" id="UP000005583"/>
    </source>
</evidence>
<accession>C2EP29</accession>
<gene>
    <name evidence="2" type="ORF">HMPREF0548_1425</name>
</gene>
<dbReference type="eggNOG" id="ENOG50301QZ">
    <property type="taxonomic scope" value="Bacteria"/>
</dbReference>
<dbReference type="STRING" id="525365.HMPREF0548_1425"/>
<sequence length="249" mass="29228">MGKGNDNLSFTQVLTLLDNNHIQTIEFIENPILSELLTITHKINTLYINNDIIALEKYVLEKQKETMNNPQDKTIFLEYCCACNFYQDLSQNIIFTKSDQKRLSLILNRVSDWQYEDIFFFGNTLGLLPKKEIYQKSGFIISHAIKANLNTKRWYDDVLDALLNAISVLTRKDYNLAKKLLYQFKQLPLSDRYAFEKIYIKAFQSYIDYIETKNDTHFQSIIQITELLDLPDLKDGFITGFRQVKQIYG</sequence>
<dbReference type="InterPro" id="IPR010057">
    <property type="entry name" value="Transcription_activator_Rgg_C"/>
</dbReference>
<dbReference type="HOGENOM" id="CLU_072045_2_1_9"/>
<dbReference type="OrthoDB" id="2327234at2"/>
<dbReference type="NCBIfam" id="TIGR01716">
    <property type="entry name" value="RGG_Cterm"/>
    <property type="match status" value="1"/>
</dbReference>
<evidence type="ECO:0000313" key="2">
    <source>
        <dbReference type="EMBL" id="EEJ71704.1"/>
    </source>
</evidence>
<name>C2EP29_9LACO</name>
<proteinExistence type="predicted"/>
<feature type="domain" description="HTH-type transcriptional regulator Rgg C-terminal" evidence="1">
    <location>
        <begin position="62"/>
        <end position="236"/>
    </location>
</feature>
<dbReference type="RefSeq" id="WP_007125920.1">
    <property type="nucleotide sequence ID" value="NZ_AZFO01000025.1"/>
</dbReference>
<dbReference type="PATRIC" id="fig|525365.8.peg.967"/>